<dbReference type="Gene3D" id="3.30.70.120">
    <property type="match status" value="1"/>
</dbReference>
<dbReference type="OrthoDB" id="9790355at2"/>
<dbReference type="PANTHER" id="PTHR43080">
    <property type="entry name" value="CBS DOMAIN-CONTAINING PROTEIN CBSX3, MITOCHONDRIAL"/>
    <property type="match status" value="1"/>
</dbReference>
<dbReference type="SUPFAM" id="SSF54913">
    <property type="entry name" value="GlnB-like"/>
    <property type="match status" value="1"/>
</dbReference>
<proteinExistence type="inferred from homology"/>
<reference evidence="5 6" key="1">
    <citation type="submission" date="2019-03" db="EMBL/GenBank/DDBJ databases">
        <title>Genomic Encyclopedia of Type Strains, Phase IV (KMG-IV): sequencing the most valuable type-strain genomes for metagenomic binning, comparative biology and taxonomic classification.</title>
        <authorList>
            <person name="Goeker M."/>
        </authorList>
    </citation>
    <scope>NUCLEOTIDE SEQUENCE [LARGE SCALE GENOMIC DNA]</scope>
    <source>
        <strain evidence="5 6">LX-B</strain>
    </source>
</reference>
<feature type="domain" description="CBS" evidence="4">
    <location>
        <begin position="282"/>
        <end position="338"/>
    </location>
</feature>
<feature type="domain" description="CBS" evidence="4">
    <location>
        <begin position="122"/>
        <end position="178"/>
    </location>
</feature>
<protein>
    <submittedName>
        <fullName evidence="5">CBS domain protein</fullName>
    </submittedName>
</protein>
<evidence type="ECO:0000313" key="6">
    <source>
        <dbReference type="Proteomes" id="UP000295008"/>
    </source>
</evidence>
<evidence type="ECO:0000256" key="1">
    <source>
        <dbReference type="ARBA" id="ARBA00010554"/>
    </source>
</evidence>
<dbReference type="Gene3D" id="3.10.580.10">
    <property type="entry name" value="CBS-domain"/>
    <property type="match status" value="2"/>
</dbReference>
<dbReference type="RefSeq" id="WP_132017274.1">
    <property type="nucleotide sequence ID" value="NZ_SLUN01000048.1"/>
</dbReference>
<dbReference type="InterPro" id="IPR051257">
    <property type="entry name" value="Diverse_CBS-Domain"/>
</dbReference>
<evidence type="ECO:0000313" key="5">
    <source>
        <dbReference type="EMBL" id="TCL56818.1"/>
    </source>
</evidence>
<keyword evidence="2 3" id="KW-0129">CBS domain</keyword>
<dbReference type="InterPro" id="IPR015867">
    <property type="entry name" value="N-reg_PII/ATP_PRibTrfase_C"/>
</dbReference>
<dbReference type="AlphaFoldDB" id="A0A4R1QSK6"/>
<dbReference type="InterPro" id="IPR046342">
    <property type="entry name" value="CBS_dom_sf"/>
</dbReference>
<dbReference type="SMART" id="SM00116">
    <property type="entry name" value="CBS"/>
    <property type="match status" value="4"/>
</dbReference>
<keyword evidence="6" id="KW-1185">Reference proteome</keyword>
<dbReference type="Pfam" id="PF02641">
    <property type="entry name" value="DUF190"/>
    <property type="match status" value="1"/>
</dbReference>
<evidence type="ECO:0000256" key="2">
    <source>
        <dbReference type="ARBA" id="ARBA00023122"/>
    </source>
</evidence>
<dbReference type="InterPro" id="IPR000644">
    <property type="entry name" value="CBS_dom"/>
</dbReference>
<dbReference type="Pfam" id="PF00571">
    <property type="entry name" value="CBS"/>
    <property type="match status" value="4"/>
</dbReference>
<feature type="domain" description="CBS" evidence="4">
    <location>
        <begin position="372"/>
        <end position="425"/>
    </location>
</feature>
<dbReference type="EMBL" id="SLUN01000048">
    <property type="protein sequence ID" value="TCL56818.1"/>
    <property type="molecule type" value="Genomic_DNA"/>
</dbReference>
<dbReference type="InterPro" id="IPR011322">
    <property type="entry name" value="N-reg_PII-like_a/b"/>
</dbReference>
<name>A0A4R1QSK6_HYDET</name>
<comment type="caution">
    <text evidence="5">The sequence shown here is derived from an EMBL/GenBank/DDBJ whole genome shotgun (WGS) entry which is preliminary data.</text>
</comment>
<dbReference type="SUPFAM" id="SSF54631">
    <property type="entry name" value="CBS-domain pair"/>
    <property type="match status" value="2"/>
</dbReference>
<gene>
    <name evidence="5" type="ORF">EDC14_104831</name>
</gene>
<accession>A0A4R1QSK6</accession>
<organism evidence="5 6">
    <name type="scientific">Hydrogenispora ethanolica</name>
    <dbReference type="NCBI Taxonomy" id="1082276"/>
    <lineage>
        <taxon>Bacteria</taxon>
        <taxon>Bacillati</taxon>
        <taxon>Bacillota</taxon>
        <taxon>Hydrogenispora</taxon>
    </lineage>
</organism>
<dbReference type="InterPro" id="IPR003793">
    <property type="entry name" value="UPF0166"/>
</dbReference>
<evidence type="ECO:0000256" key="3">
    <source>
        <dbReference type="PROSITE-ProRule" id="PRU00703"/>
    </source>
</evidence>
<dbReference type="PROSITE" id="PS51371">
    <property type="entry name" value="CBS"/>
    <property type="match status" value="4"/>
</dbReference>
<evidence type="ECO:0000259" key="4">
    <source>
        <dbReference type="PROSITE" id="PS51371"/>
    </source>
</evidence>
<dbReference type="Proteomes" id="UP000295008">
    <property type="component" value="Unassembled WGS sequence"/>
</dbReference>
<feature type="domain" description="CBS" evidence="4">
    <location>
        <begin position="205"/>
        <end position="264"/>
    </location>
</feature>
<sequence length="425" mass="48483">MQRYRIIKVFTNENAHWQGKPLGQAVVEYLRGLKIPLRCIVVKGNEGYYETGEIAIQTLLKYNFNLPVKIEIILPVRWLKVVLRNVAAMVQDGIVAVEKLAVYHYRADEQLIPNQVTVREVMTGKVATVPPGLPLDEVVRRMLAASLKSIPVVDEERRVLGMITQENLSDHPHLPLRLGLLARLEPAKIEKFLNQLPIYTAAEIMTSPAVTVRESQQLHEAIDLMLKHRLKRLPVVDEQGRLAGVIARIDILRVIDQQVLRWKTLQHQHITVQNLKQIKQVGQRDREAVYPETPLSEVVDLFDRKEIQRVAVVDHANHLLGIISDTDLLPVRDGTVETAKEFFIHPRSALAKRRQLKEVVERMNARTAGDLMNRQVLWVRERDTVDTAVQFMAEQGLKRLPVVNDAGQFQGMISRDALLRTISKP</sequence>
<dbReference type="PANTHER" id="PTHR43080:SF2">
    <property type="entry name" value="CBS DOMAIN-CONTAINING PROTEIN"/>
    <property type="match status" value="1"/>
</dbReference>
<comment type="similarity">
    <text evidence="1">Belongs to the UPF0166 family.</text>
</comment>